<comment type="caution">
    <text evidence="3">The sequence shown here is derived from an EMBL/GenBank/DDBJ whole genome shotgun (WGS) entry which is preliminary data.</text>
</comment>
<gene>
    <name evidence="3" type="ORF">QJU57_02250</name>
</gene>
<dbReference type="AlphaFoldDB" id="A0AAW8CH04"/>
<dbReference type="RefSeq" id="WP_306347940.1">
    <property type="nucleotide sequence ID" value="NZ_JASAWD010000004.1"/>
</dbReference>
<sequence length="207" mass="24559">MMNKIDNKTKEIRELLAPIVEGLVIKTYFSYYGLFKDNLMFGLYKDNKLYLKISKEFIRDEHYSTFFNENSVLMCDFYFVAENQWDKFFKDADWLLSLIQSLKTEREKVTAKRLIRHLPNMNINLERLLQRNGIKTVGELHHLGEVDVFVKLIEKGFDVTEPLLFKLHGALNNQLVYTLNNKQKEYLLEEADTALYNAGLRKRFTKK</sequence>
<organism evidence="3 4">
    <name type="scientific">Phocoenobacter atlanticus subsp. atlanticus</name>
    <dbReference type="NCBI Taxonomy" id="3061285"/>
    <lineage>
        <taxon>Bacteria</taxon>
        <taxon>Pseudomonadati</taxon>
        <taxon>Pseudomonadota</taxon>
        <taxon>Gammaproteobacteria</taxon>
        <taxon>Pasteurellales</taxon>
        <taxon>Pasteurellaceae</taxon>
        <taxon>Phocoenobacter</taxon>
        <taxon>Phocoenobacter atlanticus</taxon>
    </lineage>
</organism>
<accession>A0AAW8CH04</accession>
<dbReference type="Proteomes" id="UP001226020">
    <property type="component" value="Unassembled WGS sequence"/>
</dbReference>
<evidence type="ECO:0000313" key="4">
    <source>
        <dbReference type="Proteomes" id="UP001226020"/>
    </source>
</evidence>
<proteinExistence type="predicted"/>
<evidence type="ECO:0000313" key="3">
    <source>
        <dbReference type="EMBL" id="MDP8147899.1"/>
    </source>
</evidence>
<keyword evidence="4" id="KW-1185">Reference proteome</keyword>
<dbReference type="PANTHER" id="PTHR36121:SF1">
    <property type="entry name" value="PROTEIN SXY"/>
    <property type="match status" value="1"/>
</dbReference>
<evidence type="ECO:0000259" key="2">
    <source>
        <dbReference type="Pfam" id="PF04994"/>
    </source>
</evidence>
<dbReference type="Gene3D" id="1.10.150.20">
    <property type="entry name" value="5' to 3' exonuclease, C-terminal subdomain"/>
    <property type="match status" value="1"/>
</dbReference>
<evidence type="ECO:0000259" key="1">
    <source>
        <dbReference type="Pfam" id="PF04993"/>
    </source>
</evidence>
<dbReference type="InterPro" id="IPR047525">
    <property type="entry name" value="TfoX-like"/>
</dbReference>
<name>A0AAW8CH04_9PAST</name>
<dbReference type="PIRSF" id="PIRSF028788">
    <property type="entry name" value="TfoX_Sxy"/>
    <property type="match status" value="1"/>
</dbReference>
<feature type="domain" description="TfoX N-terminal" evidence="1">
    <location>
        <begin position="14"/>
        <end position="57"/>
    </location>
</feature>
<dbReference type="InterPro" id="IPR007076">
    <property type="entry name" value="TfoX_N"/>
</dbReference>
<dbReference type="Gene3D" id="3.30.1460.30">
    <property type="entry name" value="YgaC/TfoX-N like chaperone"/>
    <property type="match status" value="1"/>
</dbReference>
<dbReference type="SUPFAM" id="SSF159894">
    <property type="entry name" value="YgaC/TfoX-N like"/>
    <property type="match status" value="1"/>
</dbReference>
<protein>
    <submittedName>
        <fullName evidence="3">TfoX/Sxy family DNA transformation protein</fullName>
    </submittedName>
</protein>
<dbReference type="Pfam" id="PF04994">
    <property type="entry name" value="TfoX_C"/>
    <property type="match status" value="1"/>
</dbReference>
<reference evidence="3 4" key="1">
    <citation type="journal article" date="2023" name="Front. Microbiol.">
        <title>Phylogeography and host specificity of Pasteurellaceae pathogenic to sea-farmed fish in the north-east Atlantic.</title>
        <authorList>
            <person name="Gulla S."/>
            <person name="Colquhoun D.J."/>
            <person name="Olsen A.B."/>
            <person name="Spilsberg B."/>
            <person name="Lagesen K."/>
            <person name="Aakesson C.P."/>
            <person name="Strom S."/>
            <person name="Manji F."/>
            <person name="Birkbeck T.H."/>
            <person name="Nilsen H.K."/>
        </authorList>
    </citation>
    <scope>NUCLEOTIDE SEQUENCE [LARGE SCALE GENOMIC DNA]</scope>
    <source>
        <strain evidence="3 4">NVIB3131</strain>
    </source>
</reference>
<dbReference type="GO" id="GO:0030420">
    <property type="term" value="P:establishment of competence for transformation"/>
    <property type="evidence" value="ECO:0007669"/>
    <property type="project" value="InterPro"/>
</dbReference>
<dbReference type="Pfam" id="PF04993">
    <property type="entry name" value="TfoX_N"/>
    <property type="match status" value="1"/>
</dbReference>
<feature type="domain" description="TfoX C-terminal" evidence="2">
    <location>
        <begin position="114"/>
        <end position="190"/>
    </location>
</feature>
<dbReference type="InterPro" id="IPR007077">
    <property type="entry name" value="TfoX_C"/>
</dbReference>
<dbReference type="PANTHER" id="PTHR36121">
    <property type="entry name" value="PROTEIN SXY"/>
    <property type="match status" value="1"/>
</dbReference>
<dbReference type="InterPro" id="IPR026256">
    <property type="entry name" value="TfoX-like_gammaprotbact"/>
</dbReference>
<dbReference type="EMBL" id="JASAXT010000003">
    <property type="protein sequence ID" value="MDP8147899.1"/>
    <property type="molecule type" value="Genomic_DNA"/>
</dbReference>